<evidence type="ECO:0000259" key="4">
    <source>
        <dbReference type="Pfam" id="PF04389"/>
    </source>
</evidence>
<organism evidence="5 6">
    <name type="scientific">Rhizopus stolonifer</name>
    <name type="common">Rhizopus nigricans</name>
    <dbReference type="NCBI Taxonomy" id="4846"/>
    <lineage>
        <taxon>Eukaryota</taxon>
        <taxon>Fungi</taxon>
        <taxon>Fungi incertae sedis</taxon>
        <taxon>Mucoromycota</taxon>
        <taxon>Mucoromycotina</taxon>
        <taxon>Mucoromycetes</taxon>
        <taxon>Mucorales</taxon>
        <taxon>Mucorineae</taxon>
        <taxon>Rhizopodaceae</taxon>
        <taxon>Rhizopus</taxon>
    </lineage>
</organism>
<dbReference type="PANTHER" id="PTHR10404">
    <property type="entry name" value="N-ACETYLATED-ALPHA-LINKED ACIDIC DIPEPTIDASE"/>
    <property type="match status" value="1"/>
</dbReference>
<dbReference type="InterPro" id="IPR007484">
    <property type="entry name" value="Peptidase_M28"/>
</dbReference>
<comment type="caution">
    <text evidence="5">The sequence shown here is derived from an EMBL/GenBank/DDBJ whole genome shotgun (WGS) entry which is preliminary data.</text>
</comment>
<dbReference type="Pfam" id="PF04389">
    <property type="entry name" value="Peptidase_M28"/>
    <property type="match status" value="1"/>
</dbReference>
<dbReference type="PANTHER" id="PTHR10404:SF46">
    <property type="entry name" value="VACUOLAR PROTEIN SORTING-ASSOCIATED PROTEIN 70"/>
    <property type="match status" value="1"/>
</dbReference>
<evidence type="ECO:0000313" key="6">
    <source>
        <dbReference type="Proteomes" id="UP000253551"/>
    </source>
</evidence>
<feature type="domain" description="Peptidase M28" evidence="4">
    <location>
        <begin position="277"/>
        <end position="429"/>
    </location>
</feature>
<dbReference type="Gene3D" id="1.20.930.40">
    <property type="entry name" value="Transferrin receptor-like, dimerisation domain"/>
    <property type="match status" value="1"/>
</dbReference>
<evidence type="ECO:0000313" key="5">
    <source>
        <dbReference type="EMBL" id="RCI03091.1"/>
    </source>
</evidence>
<evidence type="ECO:0000256" key="1">
    <source>
        <dbReference type="ARBA" id="ARBA00005634"/>
    </source>
</evidence>
<evidence type="ECO:0000259" key="2">
    <source>
        <dbReference type="Pfam" id="PF02225"/>
    </source>
</evidence>
<dbReference type="EMBL" id="PJQM01001149">
    <property type="protein sequence ID" value="RCI03091.1"/>
    <property type="molecule type" value="Genomic_DNA"/>
</dbReference>
<dbReference type="InterPro" id="IPR046450">
    <property type="entry name" value="PA_dom_sf"/>
</dbReference>
<dbReference type="SUPFAM" id="SSF52025">
    <property type="entry name" value="PA domain"/>
    <property type="match status" value="1"/>
</dbReference>
<dbReference type="Gene3D" id="3.50.30.30">
    <property type="match status" value="1"/>
</dbReference>
<dbReference type="STRING" id="4846.A0A367KLR4"/>
<feature type="domain" description="PA" evidence="2">
    <location>
        <begin position="112"/>
        <end position="183"/>
    </location>
</feature>
<dbReference type="OrthoDB" id="5841748at2759"/>
<name>A0A367KLR4_RHIST</name>
<dbReference type="InterPro" id="IPR036757">
    <property type="entry name" value="TFR-like_dimer_dom_sf"/>
</dbReference>
<accession>A0A367KLR4</accession>
<dbReference type="Pfam" id="PF02225">
    <property type="entry name" value="PA"/>
    <property type="match status" value="1"/>
</dbReference>
<dbReference type="AlphaFoldDB" id="A0A367KLR4"/>
<reference evidence="5 6" key="1">
    <citation type="journal article" date="2018" name="G3 (Bethesda)">
        <title>Phylogenetic and Phylogenomic Definition of Rhizopus Species.</title>
        <authorList>
            <person name="Gryganskyi A.P."/>
            <person name="Golan J."/>
            <person name="Dolatabadi S."/>
            <person name="Mondo S."/>
            <person name="Robb S."/>
            <person name="Idnurm A."/>
            <person name="Muszewska A."/>
            <person name="Steczkiewicz K."/>
            <person name="Masonjones S."/>
            <person name="Liao H.L."/>
            <person name="Gajdeczka M.T."/>
            <person name="Anike F."/>
            <person name="Vuek A."/>
            <person name="Anishchenko I.M."/>
            <person name="Voigt K."/>
            <person name="de Hoog G.S."/>
            <person name="Smith M.E."/>
            <person name="Heitman J."/>
            <person name="Vilgalys R."/>
            <person name="Stajich J.E."/>
        </authorList>
    </citation>
    <scope>NUCLEOTIDE SEQUENCE [LARGE SCALE GENOMIC DNA]</scope>
    <source>
        <strain evidence="5 6">LSU 92-RS-03</strain>
    </source>
</reference>
<dbReference type="Proteomes" id="UP000253551">
    <property type="component" value="Unassembled WGS sequence"/>
</dbReference>
<dbReference type="InterPro" id="IPR007365">
    <property type="entry name" value="TFR-like_dimer_dom"/>
</dbReference>
<dbReference type="InterPro" id="IPR003137">
    <property type="entry name" value="PA_domain"/>
</dbReference>
<evidence type="ECO:0000259" key="3">
    <source>
        <dbReference type="Pfam" id="PF04253"/>
    </source>
</evidence>
<comment type="similarity">
    <text evidence="1">Belongs to the peptidase M28 family. M28B subfamily.</text>
</comment>
<protein>
    <submittedName>
        <fullName evidence="5">Uncharacterized protein</fullName>
    </submittedName>
</protein>
<feature type="domain" description="Transferrin receptor-like dimerisation" evidence="3">
    <location>
        <begin position="542"/>
        <end position="661"/>
    </location>
</feature>
<proteinExistence type="inferred from homology"/>
<dbReference type="SUPFAM" id="SSF47672">
    <property type="entry name" value="Transferrin receptor-like dimerisation domain"/>
    <property type="match status" value="1"/>
</dbReference>
<keyword evidence="6" id="KW-1185">Reference proteome</keyword>
<dbReference type="Pfam" id="PF04253">
    <property type="entry name" value="TFR_dimer"/>
    <property type="match status" value="1"/>
</dbReference>
<dbReference type="Gene3D" id="3.40.630.10">
    <property type="entry name" value="Zn peptidases"/>
    <property type="match status" value="1"/>
</dbReference>
<sequence length="663" mass="74507">MTVDMPIDEAMHFIKSIPSIEYLQYHLDMYASQCPLAGSKTDKSLTEWTKESWIRYGIKDTHIETYYPVLNYPQQRRVALLRNSTVVYEATLGEAKGDGMPPFHAYSANGNVTAPVVYVDYGRWTDFQFLSIRGIELNGTIALVRTGGDITHGLKIKMAEKFGCVGVLVFPDPENSRDVLDRVEKGSAQYGYYSVGDPFTVGYPAIENATYTPFEKAKNIPKIPSLPISLKDALPILEGLEGNGIQKITGPCYFSGPSKAAVNLVNINDYKARPIWNVVGRIKGHTEPQRAIIVGHHRDAWDDGAVNPSTGSAVLTELVRTLGILLEKGWKPRRTIIIASWDAQKYGSVGSTEWVEHHKAWLQEEAVAYLNVDNAVSGKYFTAQASPLLNQLLYQVTHQVQDPDTGDSIYTVWKSQHEALQDKHVYFTSFADTQENKSVSLTKLLTTDADHTAFFSHLGISSLSIGFKNKVHGMQHGLYGTIDRADVSYSTLQYHQALTQLWGLLALRLSSDRLLPLNPHDYALEMNHSIHKISAYKGCSGFSSISLSLRALTTTSIEFKTQMDDWHQQLLVKKHYSRKLKQQIVQANQRLLEFEKAFIDPHGLSSDRPWFKHLIYGPDLSTGETVAFPSLMDVIENDDFIFMQREEKRISHAIHHAQTLLLS</sequence>
<dbReference type="SUPFAM" id="SSF53187">
    <property type="entry name" value="Zn-dependent exopeptidases"/>
    <property type="match status" value="1"/>
</dbReference>
<dbReference type="FunFam" id="3.40.630.10:FF:000101">
    <property type="entry name" value="N-acetylated alpha-linked acidic dipeptidase like 1"/>
    <property type="match status" value="1"/>
</dbReference>
<dbReference type="GO" id="GO:0004180">
    <property type="term" value="F:carboxypeptidase activity"/>
    <property type="evidence" value="ECO:0007669"/>
    <property type="project" value="TreeGrafter"/>
</dbReference>
<gene>
    <name evidence="5" type="ORF">CU098_011622</name>
</gene>
<dbReference type="InterPro" id="IPR039373">
    <property type="entry name" value="Peptidase_M28B"/>
</dbReference>